<evidence type="ECO:0000256" key="3">
    <source>
        <dbReference type="ARBA" id="ARBA00023015"/>
    </source>
</evidence>
<dbReference type="PRINTS" id="PR00454">
    <property type="entry name" value="ETSDOMAIN"/>
</dbReference>
<protein>
    <recommendedName>
        <fullName evidence="9">Transcription factor Spi-C</fullName>
    </recommendedName>
</protein>
<dbReference type="PROSITE" id="PS50061">
    <property type="entry name" value="ETS_DOMAIN_3"/>
    <property type="match status" value="1"/>
</dbReference>
<comment type="function">
    <text evidence="7">Controls the development of red pulp macrophages required for red blood cells recycling and iron homeostasis. Transcription factor that binds to the PU-box, a purine-rich DNA sequence (5'-GAGGA[AT]-3') that can act as a lymphoid-specific enhancer. Regulates VCAM1 gene expression.</text>
</comment>
<dbReference type="InterPro" id="IPR046328">
    <property type="entry name" value="ETS_fam"/>
</dbReference>
<keyword evidence="5" id="KW-0804">Transcription</keyword>
<dbReference type="Pfam" id="PF00178">
    <property type="entry name" value="Ets"/>
    <property type="match status" value="1"/>
</dbReference>
<proteinExistence type="inferred from homology"/>
<evidence type="ECO:0000313" key="13">
    <source>
        <dbReference type="Proteomes" id="UP000824782"/>
    </source>
</evidence>
<dbReference type="GO" id="GO:0005634">
    <property type="term" value="C:nucleus"/>
    <property type="evidence" value="ECO:0007669"/>
    <property type="project" value="UniProtKB-SubCell"/>
</dbReference>
<dbReference type="SUPFAM" id="SSF46785">
    <property type="entry name" value="Winged helix' DNA-binding domain"/>
    <property type="match status" value="1"/>
</dbReference>
<dbReference type="Proteomes" id="UP000824782">
    <property type="component" value="Unassembled WGS sequence"/>
</dbReference>
<comment type="subunit">
    <text evidence="8">Binds DNA as a monomer.</text>
</comment>
<dbReference type="PANTHER" id="PTHR11849">
    <property type="entry name" value="ETS"/>
    <property type="match status" value="1"/>
</dbReference>
<reference evidence="12" key="1">
    <citation type="thesis" date="2020" institute="ProQuest LLC" country="789 East Eisenhower Parkway, Ann Arbor, MI, USA">
        <title>Comparative Genomics and Chromosome Evolution.</title>
        <authorList>
            <person name="Mudd A.B."/>
        </authorList>
    </citation>
    <scope>NUCLEOTIDE SEQUENCE</scope>
    <source>
        <strain evidence="12">237g6f4</strain>
        <tissue evidence="12">Blood</tissue>
    </source>
</reference>
<evidence type="ECO:0000256" key="7">
    <source>
        <dbReference type="ARBA" id="ARBA00055710"/>
    </source>
</evidence>
<dbReference type="InterPro" id="IPR036390">
    <property type="entry name" value="WH_DNA-bd_sf"/>
</dbReference>
<dbReference type="PANTHER" id="PTHR11849:SF17">
    <property type="entry name" value="TRANSCRIPTION FACTOR SPI-C"/>
    <property type="match status" value="1"/>
</dbReference>
<feature type="domain" description="ETS" evidence="11">
    <location>
        <begin position="38"/>
        <end position="121"/>
    </location>
</feature>
<evidence type="ECO:0000313" key="12">
    <source>
        <dbReference type="EMBL" id="KAG8578352.1"/>
    </source>
</evidence>
<evidence type="ECO:0000256" key="10">
    <source>
        <dbReference type="RuleBase" id="RU004019"/>
    </source>
</evidence>
<evidence type="ECO:0000256" key="4">
    <source>
        <dbReference type="ARBA" id="ARBA00023125"/>
    </source>
</evidence>
<accession>A0AAV7C064</accession>
<comment type="similarity">
    <text evidence="2 10">Belongs to the ETS family.</text>
</comment>
<keyword evidence="6 10" id="KW-0539">Nucleus</keyword>
<dbReference type="GO" id="GO:0030154">
    <property type="term" value="P:cell differentiation"/>
    <property type="evidence" value="ECO:0007669"/>
    <property type="project" value="TreeGrafter"/>
</dbReference>
<name>A0AAV7C064_ENGPU</name>
<dbReference type="InterPro" id="IPR000418">
    <property type="entry name" value="Ets_dom"/>
</dbReference>
<dbReference type="Gene3D" id="1.10.10.10">
    <property type="entry name" value="Winged helix-like DNA-binding domain superfamily/Winged helix DNA-binding domain"/>
    <property type="match status" value="1"/>
</dbReference>
<sequence>MDNKYKKIITVTMPGFLSNNSCTQPCVQPGWNPGQKKIRLYEFLHEALYDPEMFNCIQWVDEASGIFQFVSKNKEKLAEAWGNKKGNRKIMTYQKMARALRNYGRTGEIIKIRRKLTYQFSDLVMQRLSPASMSGKEALCCPYAQLDMEYWNSHQCWEPNNVCHFSHQYT</sequence>
<evidence type="ECO:0000256" key="9">
    <source>
        <dbReference type="ARBA" id="ARBA00074964"/>
    </source>
</evidence>
<dbReference type="GO" id="GO:0000981">
    <property type="term" value="F:DNA-binding transcription factor activity, RNA polymerase II-specific"/>
    <property type="evidence" value="ECO:0007669"/>
    <property type="project" value="TreeGrafter"/>
</dbReference>
<dbReference type="InterPro" id="IPR036388">
    <property type="entry name" value="WH-like_DNA-bd_sf"/>
</dbReference>
<dbReference type="SMART" id="SM00413">
    <property type="entry name" value="ETS"/>
    <property type="match status" value="1"/>
</dbReference>
<dbReference type="AlphaFoldDB" id="A0AAV7C064"/>
<evidence type="ECO:0000256" key="8">
    <source>
        <dbReference type="ARBA" id="ARBA00063209"/>
    </source>
</evidence>
<keyword evidence="3" id="KW-0805">Transcription regulation</keyword>
<keyword evidence="4 10" id="KW-0238">DNA-binding</keyword>
<dbReference type="FunFam" id="1.10.10.10:FF:000335">
    <property type="entry name" value="Spi-C transcription factor"/>
    <property type="match status" value="1"/>
</dbReference>
<dbReference type="GO" id="GO:0043565">
    <property type="term" value="F:sequence-specific DNA binding"/>
    <property type="evidence" value="ECO:0007669"/>
    <property type="project" value="InterPro"/>
</dbReference>
<evidence type="ECO:0000256" key="2">
    <source>
        <dbReference type="ARBA" id="ARBA00005562"/>
    </source>
</evidence>
<evidence type="ECO:0000256" key="5">
    <source>
        <dbReference type="ARBA" id="ARBA00023163"/>
    </source>
</evidence>
<evidence type="ECO:0000256" key="6">
    <source>
        <dbReference type="ARBA" id="ARBA00023242"/>
    </source>
</evidence>
<keyword evidence="13" id="KW-1185">Reference proteome</keyword>
<organism evidence="12 13">
    <name type="scientific">Engystomops pustulosus</name>
    <name type="common">Tungara frog</name>
    <name type="synonym">Physalaemus pustulosus</name>
    <dbReference type="NCBI Taxonomy" id="76066"/>
    <lineage>
        <taxon>Eukaryota</taxon>
        <taxon>Metazoa</taxon>
        <taxon>Chordata</taxon>
        <taxon>Craniata</taxon>
        <taxon>Vertebrata</taxon>
        <taxon>Euteleostomi</taxon>
        <taxon>Amphibia</taxon>
        <taxon>Batrachia</taxon>
        <taxon>Anura</taxon>
        <taxon>Neobatrachia</taxon>
        <taxon>Hyloidea</taxon>
        <taxon>Leptodactylidae</taxon>
        <taxon>Leiuperinae</taxon>
        <taxon>Engystomops</taxon>
    </lineage>
</organism>
<comment type="subcellular location">
    <subcellularLocation>
        <location evidence="1 10">Nucleus</location>
    </subcellularLocation>
</comment>
<comment type="caution">
    <text evidence="12">The sequence shown here is derived from an EMBL/GenBank/DDBJ whole genome shotgun (WGS) entry which is preliminary data.</text>
</comment>
<dbReference type="EMBL" id="WNYA01000004">
    <property type="protein sequence ID" value="KAG8578352.1"/>
    <property type="molecule type" value="Genomic_DNA"/>
</dbReference>
<dbReference type="PROSITE" id="PS00346">
    <property type="entry name" value="ETS_DOMAIN_2"/>
    <property type="match status" value="1"/>
</dbReference>
<evidence type="ECO:0000256" key="1">
    <source>
        <dbReference type="ARBA" id="ARBA00004123"/>
    </source>
</evidence>
<evidence type="ECO:0000259" key="11">
    <source>
        <dbReference type="PROSITE" id="PS50061"/>
    </source>
</evidence>
<gene>
    <name evidence="12" type="ORF">GDO81_010462</name>
</gene>